<dbReference type="EMBL" id="JAFNEN010000330">
    <property type="protein sequence ID" value="KAG8185584.1"/>
    <property type="molecule type" value="Genomic_DNA"/>
</dbReference>
<keyword evidence="2" id="KW-1185">Reference proteome</keyword>
<evidence type="ECO:0000313" key="2">
    <source>
        <dbReference type="Proteomes" id="UP000827092"/>
    </source>
</evidence>
<evidence type="ECO:0000313" key="1">
    <source>
        <dbReference type="EMBL" id="KAG8185584.1"/>
    </source>
</evidence>
<organism evidence="1 2">
    <name type="scientific">Oedothorax gibbosus</name>
    <dbReference type="NCBI Taxonomy" id="931172"/>
    <lineage>
        <taxon>Eukaryota</taxon>
        <taxon>Metazoa</taxon>
        <taxon>Ecdysozoa</taxon>
        <taxon>Arthropoda</taxon>
        <taxon>Chelicerata</taxon>
        <taxon>Arachnida</taxon>
        <taxon>Araneae</taxon>
        <taxon>Araneomorphae</taxon>
        <taxon>Entelegynae</taxon>
        <taxon>Araneoidea</taxon>
        <taxon>Linyphiidae</taxon>
        <taxon>Erigoninae</taxon>
        <taxon>Oedothorax</taxon>
    </lineage>
</organism>
<dbReference type="AlphaFoldDB" id="A0AAV6UMQ8"/>
<gene>
    <name evidence="1" type="ORF">JTE90_023285</name>
</gene>
<reference evidence="1 2" key="1">
    <citation type="journal article" date="2022" name="Nat. Ecol. Evol.">
        <title>A masculinizing supergene underlies an exaggerated male reproductive morph in a spider.</title>
        <authorList>
            <person name="Hendrickx F."/>
            <person name="De Corte Z."/>
            <person name="Sonet G."/>
            <person name="Van Belleghem S.M."/>
            <person name="Kostlbacher S."/>
            <person name="Vangestel C."/>
        </authorList>
    </citation>
    <scope>NUCLEOTIDE SEQUENCE [LARGE SCALE GENOMIC DNA]</scope>
    <source>
        <strain evidence="1">W744_W776</strain>
    </source>
</reference>
<name>A0AAV6UMQ8_9ARAC</name>
<accession>A0AAV6UMQ8</accession>
<proteinExistence type="predicted"/>
<dbReference type="Proteomes" id="UP000827092">
    <property type="component" value="Unassembled WGS sequence"/>
</dbReference>
<comment type="caution">
    <text evidence="1">The sequence shown here is derived from an EMBL/GenBank/DDBJ whole genome shotgun (WGS) entry which is preliminary data.</text>
</comment>
<sequence>MVCCQGPSHQQLRGEEIHPHLLSPLPRQPSTPFFNRPRTRNSLLFSSEEKAFFLQDVASGLSPHPILLLRSFVPKYSK</sequence>
<protein>
    <submittedName>
        <fullName evidence="1">Uncharacterized protein</fullName>
    </submittedName>
</protein>